<evidence type="ECO:0008006" key="4">
    <source>
        <dbReference type="Google" id="ProtNLM"/>
    </source>
</evidence>
<gene>
    <name evidence="2" type="ORF">FA13DRAFT_1815372</name>
</gene>
<name>A0A4Y7T4X6_COPMI</name>
<dbReference type="OrthoDB" id="1431934at2759"/>
<feature type="compositionally biased region" description="Basic and acidic residues" evidence="1">
    <location>
        <begin position="39"/>
        <end position="51"/>
    </location>
</feature>
<evidence type="ECO:0000313" key="2">
    <source>
        <dbReference type="EMBL" id="TEB29223.1"/>
    </source>
</evidence>
<keyword evidence="3" id="KW-1185">Reference proteome</keyword>
<protein>
    <recommendedName>
        <fullName evidence="4">RRM domain-containing protein</fullName>
    </recommendedName>
</protein>
<proteinExistence type="predicted"/>
<dbReference type="EMBL" id="QPFP01000028">
    <property type="protein sequence ID" value="TEB29223.1"/>
    <property type="molecule type" value="Genomic_DNA"/>
</dbReference>
<feature type="compositionally biased region" description="Basic and acidic residues" evidence="1">
    <location>
        <begin position="62"/>
        <end position="115"/>
    </location>
</feature>
<organism evidence="2 3">
    <name type="scientific">Coprinellus micaceus</name>
    <name type="common">Glistening ink-cap mushroom</name>
    <name type="synonym">Coprinus micaceus</name>
    <dbReference type="NCBI Taxonomy" id="71717"/>
    <lineage>
        <taxon>Eukaryota</taxon>
        <taxon>Fungi</taxon>
        <taxon>Dikarya</taxon>
        <taxon>Basidiomycota</taxon>
        <taxon>Agaricomycotina</taxon>
        <taxon>Agaricomycetes</taxon>
        <taxon>Agaricomycetidae</taxon>
        <taxon>Agaricales</taxon>
        <taxon>Agaricineae</taxon>
        <taxon>Psathyrellaceae</taxon>
        <taxon>Coprinellus</taxon>
    </lineage>
</organism>
<dbReference type="AlphaFoldDB" id="A0A4Y7T4X6"/>
<feature type="compositionally biased region" description="Polar residues" evidence="1">
    <location>
        <begin position="154"/>
        <end position="163"/>
    </location>
</feature>
<sequence>MEEEEVARGRRSRVLPFRGPEGAERGIPAKYSHNPNVVEPDKRQSTDEQGRIRAQQVAAVARELERREEEERLRKEEERRQEEERLEQERLAREHLERLDAERKERERAEAERIARRARGSLSATSRGKGQETEGEGGEVGPRAREGPSGTGGKTPTRSQSHSAVRRPGLEPRYTSDLVSDVQRIVPGFDLCKVVIRNLPTDASDKEIVNVFKEQGLDDTMFKLLEEEAEAMAVGLNELEFRDNLLTFEVEDNTAWGSMKSSSEADTNTLTFFWSAPSVVMIATYATVEEARRKAQQLNRRQFGGRTIIANMNQRPNGPAAKFWVEASVKIGGLPPGTEPFDIHTMAGTIQVRPIKSNNYNGTTFLEQLKVYLRLDGYESLKRAADRLNRGMPNWPKIRVLEQHQYCISISNAQYRAQKAQWDSMTETARGKKAFIRINERRNGQVFVNVEGSEEKEVGELKVRVESLVAGERLGSGDIGTAPMTHAAKALFDQLRSLLVANRCLRHYISSAASSDTFPLVCMGNEATCNTPISVPIIHRYLTTASGSATLVDAVFASYVQMNSKRFKYCTTPDCTQIYQCDTEAHEGMYMRAEEGPK</sequence>
<dbReference type="Proteomes" id="UP000298030">
    <property type="component" value="Unassembled WGS sequence"/>
</dbReference>
<evidence type="ECO:0000313" key="3">
    <source>
        <dbReference type="Proteomes" id="UP000298030"/>
    </source>
</evidence>
<evidence type="ECO:0000256" key="1">
    <source>
        <dbReference type="SAM" id="MobiDB-lite"/>
    </source>
</evidence>
<accession>A0A4Y7T4X6</accession>
<comment type="caution">
    <text evidence="2">The sequence shown here is derived from an EMBL/GenBank/DDBJ whole genome shotgun (WGS) entry which is preliminary data.</text>
</comment>
<feature type="region of interest" description="Disordered" evidence="1">
    <location>
        <begin position="1"/>
        <end position="172"/>
    </location>
</feature>
<reference evidence="2 3" key="1">
    <citation type="journal article" date="2019" name="Nat. Ecol. Evol.">
        <title>Megaphylogeny resolves global patterns of mushroom evolution.</title>
        <authorList>
            <person name="Varga T."/>
            <person name="Krizsan K."/>
            <person name="Foldi C."/>
            <person name="Dima B."/>
            <person name="Sanchez-Garcia M."/>
            <person name="Sanchez-Ramirez S."/>
            <person name="Szollosi G.J."/>
            <person name="Szarkandi J.G."/>
            <person name="Papp V."/>
            <person name="Albert L."/>
            <person name="Andreopoulos W."/>
            <person name="Angelini C."/>
            <person name="Antonin V."/>
            <person name="Barry K.W."/>
            <person name="Bougher N.L."/>
            <person name="Buchanan P."/>
            <person name="Buyck B."/>
            <person name="Bense V."/>
            <person name="Catcheside P."/>
            <person name="Chovatia M."/>
            <person name="Cooper J."/>
            <person name="Damon W."/>
            <person name="Desjardin D."/>
            <person name="Finy P."/>
            <person name="Geml J."/>
            <person name="Haridas S."/>
            <person name="Hughes K."/>
            <person name="Justo A."/>
            <person name="Karasinski D."/>
            <person name="Kautmanova I."/>
            <person name="Kiss B."/>
            <person name="Kocsube S."/>
            <person name="Kotiranta H."/>
            <person name="LaButti K.M."/>
            <person name="Lechner B.E."/>
            <person name="Liimatainen K."/>
            <person name="Lipzen A."/>
            <person name="Lukacs Z."/>
            <person name="Mihaltcheva S."/>
            <person name="Morgado L.N."/>
            <person name="Niskanen T."/>
            <person name="Noordeloos M.E."/>
            <person name="Ohm R.A."/>
            <person name="Ortiz-Santana B."/>
            <person name="Ovrebo C."/>
            <person name="Racz N."/>
            <person name="Riley R."/>
            <person name="Savchenko A."/>
            <person name="Shiryaev A."/>
            <person name="Soop K."/>
            <person name="Spirin V."/>
            <person name="Szebenyi C."/>
            <person name="Tomsovsky M."/>
            <person name="Tulloss R.E."/>
            <person name="Uehling J."/>
            <person name="Grigoriev I.V."/>
            <person name="Vagvolgyi C."/>
            <person name="Papp T."/>
            <person name="Martin F.M."/>
            <person name="Miettinen O."/>
            <person name="Hibbett D.S."/>
            <person name="Nagy L.G."/>
        </authorList>
    </citation>
    <scope>NUCLEOTIDE SEQUENCE [LARGE SCALE GENOMIC DNA]</scope>
    <source>
        <strain evidence="2 3">FP101781</strain>
    </source>
</reference>